<feature type="domain" description="TonB-dependent receptor-like beta-barrel" evidence="10">
    <location>
        <begin position="376"/>
        <end position="959"/>
    </location>
</feature>
<comment type="caution">
    <text evidence="12">The sequence shown here is derived from an EMBL/GenBank/DDBJ whole genome shotgun (WGS) entry which is preliminary data.</text>
</comment>
<dbReference type="PROSITE" id="PS00018">
    <property type="entry name" value="EF_HAND_1"/>
    <property type="match status" value="1"/>
</dbReference>
<dbReference type="InterPro" id="IPR023996">
    <property type="entry name" value="TonB-dep_OMP_SusC/RagA"/>
</dbReference>
<evidence type="ECO:0000256" key="3">
    <source>
        <dbReference type="ARBA" id="ARBA00022452"/>
    </source>
</evidence>
<keyword evidence="13" id="KW-1185">Reference proteome</keyword>
<evidence type="ECO:0000256" key="9">
    <source>
        <dbReference type="RuleBase" id="RU003357"/>
    </source>
</evidence>
<keyword evidence="3 8" id="KW-1134">Transmembrane beta strand</keyword>
<sequence length="1001" mass="107019">MLPGATLSVQAASLSLQQAPSQAGVPITGRIVDEKGEPLPGANVIVKGTANGTATNVDGQYTINAPAGATLVFSFVGYPAQEVPLNGRTTVDVKFASPQSQTLNDVVVVGYGTQAKREVTGAIAQVKGDDLVNQASQNPISSIQGKVAGVQITNSGTPGGAPTITIRGTGSISGASPLYVVDGTMLPAGADLSFLNQADIASLEVLKDAASASIYGVQAANGVVIVTTKRGLAGRPRINYNGFVGVQTTTNKVKMANGEQYTTLYNEKNILQGNPASSNLPTSGYASTDWYNQISRNALTQNHQLSVSGGSEKISYSFSGSYLKQQGLIKTNDYERITARLQTDFSLTDHIKVGYNALLANTTSNDIPGNIFQQAYVAPAVLPVYQANGNYGDPSRIGQGGLGSFANPQASLDYYHQQTRGQSLIANAFASVNFLKYFTVRSSVGVNYLSSKYYNYQPKDSLTATQYTRTSLLTRGNQLTSQLTWENTLTYDRAFGDHHLTVLAGSTALNYQVDNVVGSINGVTAVNSDNYYFSLGTPGTATLSNPGLDTYRVFSLFGRVNYAYKGRYLLTASIRRDGASQFSTRYGNFPSVGAGWVISDESFMEGNPVFSFLKLRGSYGVLGNNRVANNRTISTVTIAPGYGAPIGTSFQTGGNLVTQTAPTLSWETAHEADAGLEMRFLDNRLSAELDYYNRRTIDAVFPVPVLAGPGYANNTGYYANNANFQNQGVEAALRWNSQGTGDFSYNIGITGAYNQNKVLATAGGAPLSAGALPVAGYLSTITQVGAPLGAFYGYQVAGVFQSDAEAAKSAQPGAHAGDLRYQDVNGDGVIDNRDYVMLGNPNPRLTYGLNTYFRYKGFDLQVDFQGVAGVELLNALREVRYGNENYTQDFYNNRWHGAGTSNSTPSANLSGRNLDVSSYYIESGDYIRLRNVQLGYNLSKTLANNLRVQGVRIYVNAQNPVTWTKYKGFTPEVGGTPTNAGIDLNVYPIAATYNFGINVNF</sequence>
<evidence type="ECO:0000259" key="11">
    <source>
        <dbReference type="Pfam" id="PF07715"/>
    </source>
</evidence>
<evidence type="ECO:0000256" key="6">
    <source>
        <dbReference type="ARBA" id="ARBA00023136"/>
    </source>
</evidence>
<dbReference type="SUPFAM" id="SSF49464">
    <property type="entry name" value="Carboxypeptidase regulatory domain-like"/>
    <property type="match status" value="1"/>
</dbReference>
<dbReference type="InterPro" id="IPR008969">
    <property type="entry name" value="CarboxyPept-like_regulatory"/>
</dbReference>
<evidence type="ECO:0000313" key="13">
    <source>
        <dbReference type="Proteomes" id="UP001501243"/>
    </source>
</evidence>
<name>A0ABP8Q0J2_9BACT</name>
<evidence type="ECO:0000256" key="4">
    <source>
        <dbReference type="ARBA" id="ARBA00022692"/>
    </source>
</evidence>
<dbReference type="InterPro" id="IPR037066">
    <property type="entry name" value="Plug_dom_sf"/>
</dbReference>
<protein>
    <submittedName>
        <fullName evidence="12">TonB-dependent receptor</fullName>
    </submittedName>
</protein>
<dbReference type="Proteomes" id="UP001501243">
    <property type="component" value="Unassembled WGS sequence"/>
</dbReference>
<keyword evidence="6 8" id="KW-0472">Membrane</keyword>
<keyword evidence="5 9" id="KW-0798">TonB box</keyword>
<dbReference type="EMBL" id="BAABGQ010000004">
    <property type="protein sequence ID" value="GAA4495587.1"/>
    <property type="molecule type" value="Genomic_DNA"/>
</dbReference>
<dbReference type="SUPFAM" id="SSF56935">
    <property type="entry name" value="Porins"/>
    <property type="match status" value="1"/>
</dbReference>
<feature type="domain" description="TonB-dependent receptor plug" evidence="11">
    <location>
        <begin position="116"/>
        <end position="223"/>
    </location>
</feature>
<keyword evidence="12" id="KW-0675">Receptor</keyword>
<comment type="similarity">
    <text evidence="8 9">Belongs to the TonB-dependent receptor family.</text>
</comment>
<keyword evidence="2 8" id="KW-0813">Transport</keyword>
<dbReference type="NCBIfam" id="TIGR04056">
    <property type="entry name" value="OMP_RagA_SusC"/>
    <property type="match status" value="1"/>
</dbReference>
<dbReference type="PROSITE" id="PS52016">
    <property type="entry name" value="TONB_DEPENDENT_REC_3"/>
    <property type="match status" value="1"/>
</dbReference>
<dbReference type="Gene3D" id="2.170.130.10">
    <property type="entry name" value="TonB-dependent receptor, plug domain"/>
    <property type="match status" value="1"/>
</dbReference>
<gene>
    <name evidence="12" type="ORF">GCM10023172_07520</name>
</gene>
<reference evidence="13" key="1">
    <citation type="journal article" date="2019" name="Int. J. Syst. Evol. Microbiol.">
        <title>The Global Catalogue of Microorganisms (GCM) 10K type strain sequencing project: providing services to taxonomists for standard genome sequencing and annotation.</title>
        <authorList>
            <consortium name="The Broad Institute Genomics Platform"/>
            <consortium name="The Broad Institute Genome Sequencing Center for Infectious Disease"/>
            <person name="Wu L."/>
            <person name="Ma J."/>
        </authorList>
    </citation>
    <scope>NUCLEOTIDE SEQUENCE [LARGE SCALE GENOMIC DNA]</scope>
    <source>
        <strain evidence="13">JCM 17841</strain>
    </source>
</reference>
<proteinExistence type="inferred from homology"/>
<dbReference type="InterPro" id="IPR018247">
    <property type="entry name" value="EF_Hand_1_Ca_BS"/>
</dbReference>
<evidence type="ECO:0000256" key="7">
    <source>
        <dbReference type="ARBA" id="ARBA00023237"/>
    </source>
</evidence>
<evidence type="ECO:0000259" key="10">
    <source>
        <dbReference type="Pfam" id="PF00593"/>
    </source>
</evidence>
<dbReference type="InterPro" id="IPR039426">
    <property type="entry name" value="TonB-dep_rcpt-like"/>
</dbReference>
<dbReference type="Pfam" id="PF00593">
    <property type="entry name" value="TonB_dep_Rec_b-barrel"/>
    <property type="match status" value="1"/>
</dbReference>
<evidence type="ECO:0000256" key="5">
    <source>
        <dbReference type="ARBA" id="ARBA00023077"/>
    </source>
</evidence>
<evidence type="ECO:0000256" key="2">
    <source>
        <dbReference type="ARBA" id="ARBA00022448"/>
    </source>
</evidence>
<accession>A0ABP8Q0J2</accession>
<keyword evidence="7 8" id="KW-0998">Cell outer membrane</keyword>
<dbReference type="Pfam" id="PF13715">
    <property type="entry name" value="CarbopepD_reg_2"/>
    <property type="match status" value="1"/>
</dbReference>
<evidence type="ECO:0000313" key="12">
    <source>
        <dbReference type="EMBL" id="GAA4495587.1"/>
    </source>
</evidence>
<dbReference type="InterPro" id="IPR000531">
    <property type="entry name" value="Beta-barrel_TonB"/>
</dbReference>
<evidence type="ECO:0000256" key="1">
    <source>
        <dbReference type="ARBA" id="ARBA00004571"/>
    </source>
</evidence>
<dbReference type="Pfam" id="PF07715">
    <property type="entry name" value="Plug"/>
    <property type="match status" value="1"/>
</dbReference>
<keyword evidence="4 8" id="KW-0812">Transmembrane</keyword>
<dbReference type="Gene3D" id="2.60.40.1120">
    <property type="entry name" value="Carboxypeptidase-like, regulatory domain"/>
    <property type="match status" value="1"/>
</dbReference>
<dbReference type="NCBIfam" id="TIGR04057">
    <property type="entry name" value="SusC_RagA_signa"/>
    <property type="match status" value="1"/>
</dbReference>
<dbReference type="InterPro" id="IPR012910">
    <property type="entry name" value="Plug_dom"/>
</dbReference>
<dbReference type="InterPro" id="IPR023997">
    <property type="entry name" value="TonB-dep_OMP_SusC/RagA_CS"/>
</dbReference>
<dbReference type="InterPro" id="IPR036942">
    <property type="entry name" value="Beta-barrel_TonB_sf"/>
</dbReference>
<comment type="subcellular location">
    <subcellularLocation>
        <location evidence="1 8">Cell outer membrane</location>
        <topology evidence="1 8">Multi-pass membrane protein</topology>
    </subcellularLocation>
</comment>
<dbReference type="Gene3D" id="2.40.170.20">
    <property type="entry name" value="TonB-dependent receptor, beta-barrel domain"/>
    <property type="match status" value="1"/>
</dbReference>
<evidence type="ECO:0000256" key="8">
    <source>
        <dbReference type="PROSITE-ProRule" id="PRU01360"/>
    </source>
</evidence>
<organism evidence="12 13">
    <name type="scientific">Hymenobacter ginsengisoli</name>
    <dbReference type="NCBI Taxonomy" id="1051626"/>
    <lineage>
        <taxon>Bacteria</taxon>
        <taxon>Pseudomonadati</taxon>
        <taxon>Bacteroidota</taxon>
        <taxon>Cytophagia</taxon>
        <taxon>Cytophagales</taxon>
        <taxon>Hymenobacteraceae</taxon>
        <taxon>Hymenobacter</taxon>
    </lineage>
</organism>